<evidence type="ECO:0000256" key="2">
    <source>
        <dbReference type="ARBA" id="ARBA00022729"/>
    </source>
</evidence>
<dbReference type="RefSeq" id="WP_074691962.1">
    <property type="nucleotide sequence ID" value="NZ_BSRA01000005.1"/>
</dbReference>
<sequence length="426" mass="45858">MKKWVAVASITGVSALVLAGCGTQNAGASANNTSQTGAASQAVKTITVLTNRTDMQANGMLKKYAQAFEKTHPGITVKWQTFVDNSTVQAQMNGGTYPDVMLILPNITPNELPQFFVPLDTLGLDNKIYFKDFQSYGGHVYGIPTFGDVNGIVYNKAAFKKAGITSPPTTLNAFYADCAKLKKHGIIPIALNYTDKWPLANWTDTLPNVIAGNPNYLNTMVQSKAPFTPNSPMGRALNIVDTIVKNGWAEPDWKNTNWANSKTLEAQGKVAMMYLGQWAIPQIVSAGTTSSNVGFFPFPATNQGKPLAIMTPDWELAVNKHSKNIPAAEELVKWMVLDSGYPNYAGGLPPVKGMKSNVPQIQQLYAQAKVVQGVPSTTALTQLENTSQIDINGGGAVQTVLNAPNFTSALQQLNQQWENAASLSGQ</sequence>
<evidence type="ECO:0000256" key="1">
    <source>
        <dbReference type="ARBA" id="ARBA00022475"/>
    </source>
</evidence>
<dbReference type="SUPFAM" id="SSF53850">
    <property type="entry name" value="Periplasmic binding protein-like II"/>
    <property type="match status" value="1"/>
</dbReference>
<dbReference type="InterPro" id="IPR006059">
    <property type="entry name" value="SBP"/>
</dbReference>
<keyword evidence="5" id="KW-0449">Lipoprotein</keyword>
<dbReference type="PROSITE" id="PS51257">
    <property type="entry name" value="PROKAR_LIPOPROTEIN"/>
    <property type="match status" value="1"/>
</dbReference>
<dbReference type="EMBL" id="FNOJ01000003">
    <property type="protein sequence ID" value="SDW24651.1"/>
    <property type="molecule type" value="Genomic_DNA"/>
</dbReference>
<reference evidence="8" key="2">
    <citation type="submission" date="2016-10" db="EMBL/GenBank/DDBJ databases">
        <authorList>
            <person name="de Groot N.N."/>
        </authorList>
    </citation>
    <scope>NUCLEOTIDE SEQUENCE [LARGE SCALE GENOMIC DNA]</scope>
    <source>
        <strain evidence="8">DSM 12489</strain>
    </source>
</reference>
<dbReference type="EMBL" id="BSRA01000005">
    <property type="protein sequence ID" value="GLV13410.1"/>
    <property type="molecule type" value="Genomic_DNA"/>
</dbReference>
<dbReference type="Pfam" id="PF01547">
    <property type="entry name" value="SBP_bac_1"/>
    <property type="match status" value="1"/>
</dbReference>
<keyword evidence="3" id="KW-0472">Membrane</keyword>
<dbReference type="PANTHER" id="PTHR43649">
    <property type="entry name" value="ARABINOSE-BINDING PROTEIN-RELATED"/>
    <property type="match status" value="1"/>
</dbReference>
<dbReference type="AlphaFoldDB" id="A0A1H2RYT9"/>
<dbReference type="Proteomes" id="UP000182589">
    <property type="component" value="Unassembled WGS sequence"/>
</dbReference>
<evidence type="ECO:0000313" key="9">
    <source>
        <dbReference type="Proteomes" id="UP000182589"/>
    </source>
</evidence>
<evidence type="ECO:0000256" key="6">
    <source>
        <dbReference type="SAM" id="SignalP"/>
    </source>
</evidence>
<evidence type="ECO:0000256" key="3">
    <source>
        <dbReference type="ARBA" id="ARBA00023136"/>
    </source>
</evidence>
<dbReference type="Gene3D" id="3.40.190.10">
    <property type="entry name" value="Periplasmic binding protein-like II"/>
    <property type="match status" value="2"/>
</dbReference>
<evidence type="ECO:0000313" key="8">
    <source>
        <dbReference type="EMBL" id="SDW24651.1"/>
    </source>
</evidence>
<proteinExistence type="predicted"/>
<keyword evidence="4" id="KW-0564">Palmitate</keyword>
<evidence type="ECO:0000313" key="7">
    <source>
        <dbReference type="EMBL" id="GLV13410.1"/>
    </source>
</evidence>
<evidence type="ECO:0000256" key="5">
    <source>
        <dbReference type="ARBA" id="ARBA00023288"/>
    </source>
</evidence>
<reference evidence="7" key="3">
    <citation type="submission" date="2023-02" db="EMBL/GenBank/DDBJ databases">
        <title>Proposal of a novel subspecies: Alicyclobacillus hesperidum subspecies aegle.</title>
        <authorList>
            <person name="Goto K."/>
            <person name="Fujii T."/>
            <person name="Yasui K."/>
            <person name="Mochida K."/>
            <person name="Kato-Tanaka Y."/>
            <person name="Morohoshi S."/>
            <person name="An S.Y."/>
            <person name="Kasai H."/>
            <person name="Yokota A."/>
        </authorList>
    </citation>
    <scope>NUCLEOTIDE SEQUENCE</scope>
    <source>
        <strain evidence="7">DSM 12766</strain>
    </source>
</reference>
<evidence type="ECO:0000256" key="4">
    <source>
        <dbReference type="ARBA" id="ARBA00023139"/>
    </source>
</evidence>
<feature type="signal peptide" evidence="6">
    <location>
        <begin position="1"/>
        <end position="19"/>
    </location>
</feature>
<dbReference type="PANTHER" id="PTHR43649:SF33">
    <property type="entry name" value="POLYGALACTURONAN_RHAMNOGALACTURONAN-BINDING PROTEIN YTCQ"/>
    <property type="match status" value="1"/>
</dbReference>
<reference evidence="9" key="1">
    <citation type="submission" date="2016-10" db="EMBL/GenBank/DDBJ databases">
        <authorList>
            <person name="Varghese N."/>
        </authorList>
    </citation>
    <scope>NUCLEOTIDE SEQUENCE [LARGE SCALE GENOMIC DNA]</scope>
    <source>
        <strain evidence="9">DSM 12489</strain>
    </source>
</reference>
<accession>A0A1H2RYT9</accession>
<dbReference type="Proteomes" id="UP001157137">
    <property type="component" value="Unassembled WGS sequence"/>
</dbReference>
<feature type="chain" id="PRO_5039208919" evidence="6">
    <location>
        <begin position="20"/>
        <end position="426"/>
    </location>
</feature>
<dbReference type="STRING" id="89784.SAMN04489725_103199"/>
<name>A0A1H2RYT9_9BACL</name>
<protein>
    <submittedName>
        <fullName evidence="8">ABC-type glycerol-3-phosphate transport system, substrate-binding protein</fullName>
    </submittedName>
    <submittedName>
        <fullName evidence="7">Sugar ABC transporter substrate-binding protein</fullName>
    </submittedName>
</protein>
<dbReference type="InterPro" id="IPR050490">
    <property type="entry name" value="Bact_solute-bd_prot1"/>
</dbReference>
<organism evidence="8 9">
    <name type="scientific">Alicyclobacillus hesperidum</name>
    <dbReference type="NCBI Taxonomy" id="89784"/>
    <lineage>
        <taxon>Bacteria</taxon>
        <taxon>Bacillati</taxon>
        <taxon>Bacillota</taxon>
        <taxon>Bacilli</taxon>
        <taxon>Bacillales</taxon>
        <taxon>Alicyclobacillaceae</taxon>
        <taxon>Alicyclobacillus</taxon>
    </lineage>
</organism>
<keyword evidence="2 6" id="KW-0732">Signal</keyword>
<keyword evidence="9" id="KW-1185">Reference proteome</keyword>
<gene>
    <name evidence="7" type="ORF">Heshes_10940</name>
    <name evidence="8" type="ORF">SAMN04489725_103199</name>
</gene>
<keyword evidence="1" id="KW-1003">Cell membrane</keyword>